<dbReference type="InterPro" id="IPR000172">
    <property type="entry name" value="GMC_OxRdtase_N"/>
</dbReference>
<keyword evidence="4" id="KW-0560">Oxidoreductase</keyword>
<gene>
    <name evidence="8" type="ORF">VA596_46040</name>
</gene>
<dbReference type="Gene3D" id="3.50.50.60">
    <property type="entry name" value="FAD/NAD(P)-binding domain"/>
    <property type="match status" value="4"/>
</dbReference>
<evidence type="ECO:0000256" key="3">
    <source>
        <dbReference type="ARBA" id="ARBA00022827"/>
    </source>
</evidence>
<proteinExistence type="inferred from homology"/>
<dbReference type="Pfam" id="PF00732">
    <property type="entry name" value="GMC_oxred_N"/>
    <property type="match status" value="1"/>
</dbReference>
<dbReference type="RefSeq" id="WP_323336592.1">
    <property type="nucleotide sequence ID" value="NZ_JAYFSI010000018.1"/>
</dbReference>
<feature type="domain" description="Glucose-methanol-choline oxidoreductase N-terminal" evidence="6">
    <location>
        <begin position="89"/>
        <end position="292"/>
    </location>
</feature>
<dbReference type="Pfam" id="PF05199">
    <property type="entry name" value="GMC_oxred_C"/>
    <property type="match status" value="1"/>
</dbReference>
<protein>
    <submittedName>
        <fullName evidence="8">GMC family oxidoreductase</fullName>
    </submittedName>
</protein>
<evidence type="ECO:0000256" key="2">
    <source>
        <dbReference type="ARBA" id="ARBA00022630"/>
    </source>
</evidence>
<evidence type="ECO:0000256" key="4">
    <source>
        <dbReference type="ARBA" id="ARBA00023002"/>
    </source>
</evidence>
<reference evidence="8 9" key="1">
    <citation type="submission" date="2023-12" db="EMBL/GenBank/DDBJ databases">
        <title>Amycolatopsis sp. V23-08.</title>
        <authorList>
            <person name="Somphong A."/>
        </authorList>
    </citation>
    <scope>NUCLEOTIDE SEQUENCE [LARGE SCALE GENOMIC DNA]</scope>
    <source>
        <strain evidence="8 9">V23-08</strain>
    </source>
</reference>
<dbReference type="InterPro" id="IPR007867">
    <property type="entry name" value="GMC_OxRtase_C"/>
</dbReference>
<comment type="similarity">
    <text evidence="1">Belongs to the GMC oxidoreductase family.</text>
</comment>
<dbReference type="EMBL" id="JAYFSI010000018">
    <property type="protein sequence ID" value="MEA5366961.1"/>
    <property type="molecule type" value="Genomic_DNA"/>
</dbReference>
<keyword evidence="9" id="KW-1185">Reference proteome</keyword>
<keyword evidence="2" id="KW-0285">Flavoprotein</keyword>
<feature type="region of interest" description="Disordered" evidence="5">
    <location>
        <begin position="1"/>
        <end position="21"/>
    </location>
</feature>
<evidence type="ECO:0000259" key="7">
    <source>
        <dbReference type="Pfam" id="PF05199"/>
    </source>
</evidence>
<dbReference type="Proteomes" id="UP001304298">
    <property type="component" value="Unassembled WGS sequence"/>
</dbReference>
<name>A0ABU5RKX4_9PSEU</name>
<dbReference type="PANTHER" id="PTHR46056:SF12">
    <property type="entry name" value="LONG-CHAIN-ALCOHOL OXIDASE"/>
    <property type="match status" value="1"/>
</dbReference>
<sequence length="571" mass="61062">MSAAETSGASPRAGGSATRNPRNAIEKTDVVIVGSGFGGSIPAYHLAAGGAKVVVLERGPWLAADEVEHDYALGSSYTRAFDFVAGDGMSILGGNCVGGGSVVYFAAMPRAPKFVFDRHGSIGRRMWPSVLSRDTLEPWYDRVSESIPVSQQDWNDVSYAGGLWAAACDHSGRTANPAPVAVDNDKCVNCNFMMAGCRFDAKRSMLTNYLPAALSHGAKIRPLHEVERLERTETGDYRVHYDLIDEEDYRVHTGSGVIEAKIVIIAAGAGATPVILQRSEAALGTMPHAVGRYFSGNGERLNTAIIDEDRVREVLGLSREDGAVYAANHIGKGPTVANWDKLDGSLPEYERYSLEQLYFPPGLGTILAQAPGGEEPRWFGAEKKEILKQWSNWLTIFLMTEDDNEGVFGTPPPTGNAYRISQQMLGRGSLRYDPTPNTRRGWALADADCKAIIEKDGMAKVAPWTNDVVGAYTVHPLASCRIGDDPATSALHPNHELRDHAGIFVTDSASVPGALTVNPAMTIAALAERAVPGIVRALAARGVEVTYGAPAPDGSITGRRAVSKLDLVAGS</sequence>
<feature type="domain" description="Glucose-methanol-choline oxidoreductase C-terminal" evidence="7">
    <location>
        <begin position="472"/>
        <end position="527"/>
    </location>
</feature>
<evidence type="ECO:0000256" key="1">
    <source>
        <dbReference type="ARBA" id="ARBA00010790"/>
    </source>
</evidence>
<evidence type="ECO:0000313" key="9">
    <source>
        <dbReference type="Proteomes" id="UP001304298"/>
    </source>
</evidence>
<organism evidence="8 9">
    <name type="scientific">Amycolatopsis heterodermiae</name>
    <dbReference type="NCBI Taxonomy" id="3110235"/>
    <lineage>
        <taxon>Bacteria</taxon>
        <taxon>Bacillati</taxon>
        <taxon>Actinomycetota</taxon>
        <taxon>Actinomycetes</taxon>
        <taxon>Pseudonocardiales</taxon>
        <taxon>Pseudonocardiaceae</taxon>
        <taxon>Amycolatopsis</taxon>
    </lineage>
</organism>
<accession>A0ABU5RKX4</accession>
<dbReference type="InterPro" id="IPR036188">
    <property type="entry name" value="FAD/NAD-bd_sf"/>
</dbReference>
<dbReference type="PANTHER" id="PTHR46056">
    <property type="entry name" value="LONG-CHAIN-ALCOHOL OXIDASE"/>
    <property type="match status" value="1"/>
</dbReference>
<evidence type="ECO:0000259" key="6">
    <source>
        <dbReference type="Pfam" id="PF00732"/>
    </source>
</evidence>
<dbReference type="SUPFAM" id="SSF51905">
    <property type="entry name" value="FAD/NAD(P)-binding domain"/>
    <property type="match status" value="1"/>
</dbReference>
<evidence type="ECO:0000313" key="8">
    <source>
        <dbReference type="EMBL" id="MEA5366961.1"/>
    </source>
</evidence>
<evidence type="ECO:0000256" key="5">
    <source>
        <dbReference type="SAM" id="MobiDB-lite"/>
    </source>
</evidence>
<comment type="caution">
    <text evidence="8">The sequence shown here is derived from an EMBL/GenBank/DDBJ whole genome shotgun (WGS) entry which is preliminary data.</text>
</comment>
<keyword evidence="3" id="KW-0274">FAD</keyword>